<protein>
    <submittedName>
        <fullName evidence="1">Uncharacterized protein</fullName>
    </submittedName>
</protein>
<sequence>MAVITALLVPVVAFSQEELPWKEASASSQAYHKYRQKSTIPPYGLAKVKKLISGIVYLEGDGDNGTSGLGNKTYMALSLREKFTYHMIHAEVSSQNCDVSPPILEEDKKIFGNLPDAFDEAAWSERQENFLQSNRDSVLALIKASVSRTNRVGLNYKAAIVQVNGKEIIPFLIETYKRDQKDYDILTVLMLLMKKGEYKPFMTSASFVKLYGSKSTYLSFIDYNKANEELIINRATAFYNGPR</sequence>
<name>A0A1G9ZF75_9SPHI</name>
<dbReference type="Proteomes" id="UP000183200">
    <property type="component" value="Unassembled WGS sequence"/>
</dbReference>
<keyword evidence="2" id="KW-1185">Reference proteome</keyword>
<dbReference type="EMBL" id="FNGY01000006">
    <property type="protein sequence ID" value="SDN19757.1"/>
    <property type="molecule type" value="Genomic_DNA"/>
</dbReference>
<dbReference type="STRING" id="430522.BFS30_15730"/>
<accession>A0A1G9ZF75</accession>
<dbReference type="OrthoDB" id="1453650at2"/>
<dbReference type="AlphaFoldDB" id="A0A1G9ZF75"/>
<proteinExistence type="predicted"/>
<evidence type="ECO:0000313" key="2">
    <source>
        <dbReference type="Proteomes" id="UP000183200"/>
    </source>
</evidence>
<gene>
    <name evidence="1" type="ORF">SAMN05421820_106447</name>
</gene>
<evidence type="ECO:0000313" key="1">
    <source>
        <dbReference type="EMBL" id="SDN19757.1"/>
    </source>
</evidence>
<dbReference type="RefSeq" id="WP_074609874.1">
    <property type="nucleotide sequence ID" value="NZ_FNGY01000006.1"/>
</dbReference>
<organism evidence="1 2">
    <name type="scientific">Pedobacter steynii</name>
    <dbReference type="NCBI Taxonomy" id="430522"/>
    <lineage>
        <taxon>Bacteria</taxon>
        <taxon>Pseudomonadati</taxon>
        <taxon>Bacteroidota</taxon>
        <taxon>Sphingobacteriia</taxon>
        <taxon>Sphingobacteriales</taxon>
        <taxon>Sphingobacteriaceae</taxon>
        <taxon>Pedobacter</taxon>
    </lineage>
</organism>
<reference evidence="2" key="1">
    <citation type="submission" date="2016-10" db="EMBL/GenBank/DDBJ databases">
        <authorList>
            <person name="Varghese N."/>
            <person name="Submissions S."/>
        </authorList>
    </citation>
    <scope>NUCLEOTIDE SEQUENCE [LARGE SCALE GENOMIC DNA]</scope>
    <source>
        <strain evidence="2">DSM 19110</strain>
    </source>
</reference>